<sequence length="82" mass="8890">MIHKTDAVGAVGSLPIIGYSLRTSLEHPQSMLNSTMTQIMHGEFTMYGSDWSTVIGIVLTIVGISVTIWRAVEARKARKSAA</sequence>
<reference evidence="2 3" key="1">
    <citation type="submission" date="2019-09" db="EMBL/GenBank/DDBJ databases">
        <title>Photobacterium damselae subsp. damselae CDC-2227-81, a human clinical isolate.</title>
        <authorList>
            <person name="Osorio C.R."/>
        </authorList>
    </citation>
    <scope>NUCLEOTIDE SEQUENCE [LARGE SCALE GENOMIC DNA]</scope>
    <source>
        <strain evidence="2 3">CDC-2227-81</strain>
    </source>
</reference>
<accession>A0AAD3WY95</accession>
<feature type="transmembrane region" description="Helical" evidence="1">
    <location>
        <begin position="51"/>
        <end position="72"/>
    </location>
</feature>
<evidence type="ECO:0000313" key="3">
    <source>
        <dbReference type="Proteomes" id="UP000480943"/>
    </source>
</evidence>
<name>A0AAD3WY95_PHODD</name>
<organism evidence="2 3">
    <name type="scientific">Photobacterium damselae subsp. damselae</name>
    <name type="common">Listonella damsela</name>
    <dbReference type="NCBI Taxonomy" id="85581"/>
    <lineage>
        <taxon>Bacteria</taxon>
        <taxon>Pseudomonadati</taxon>
        <taxon>Pseudomonadota</taxon>
        <taxon>Gammaproteobacteria</taxon>
        <taxon>Vibrionales</taxon>
        <taxon>Vibrionaceae</taxon>
        <taxon>Photobacterium</taxon>
    </lineage>
</organism>
<dbReference type="AlphaFoldDB" id="A0AAD3WY95"/>
<evidence type="ECO:0000256" key="1">
    <source>
        <dbReference type="SAM" id="Phobius"/>
    </source>
</evidence>
<dbReference type="EMBL" id="VZUQ01000053">
    <property type="protein sequence ID" value="KAB1181443.1"/>
    <property type="molecule type" value="Genomic_DNA"/>
</dbReference>
<dbReference type="RefSeq" id="WP_068945419.1">
    <property type="nucleotide sequence ID" value="NZ_CP065042.1"/>
</dbReference>
<proteinExistence type="predicted"/>
<comment type="caution">
    <text evidence="2">The sequence shown here is derived from an EMBL/GenBank/DDBJ whole genome shotgun (WGS) entry which is preliminary data.</text>
</comment>
<protein>
    <submittedName>
        <fullName evidence="2">Uncharacterized protein</fullName>
    </submittedName>
</protein>
<keyword evidence="1" id="KW-0472">Membrane</keyword>
<evidence type="ECO:0000313" key="2">
    <source>
        <dbReference type="EMBL" id="KAB1181443.1"/>
    </source>
</evidence>
<keyword evidence="1" id="KW-1133">Transmembrane helix</keyword>
<dbReference type="Proteomes" id="UP000480943">
    <property type="component" value="Unassembled WGS sequence"/>
</dbReference>
<gene>
    <name evidence="2" type="ORF">F6450_08815</name>
</gene>
<keyword evidence="1" id="KW-0812">Transmembrane</keyword>